<proteinExistence type="inferred from homology"/>
<protein>
    <recommendedName>
        <fullName evidence="2">Adipose-secreted signaling protein</fullName>
    </recommendedName>
</protein>
<comment type="caution">
    <text evidence="3">The sequence shown here is derived from an EMBL/GenBank/DDBJ whole genome shotgun (WGS) entry which is preliminary data.</text>
</comment>
<evidence type="ECO:0000256" key="2">
    <source>
        <dbReference type="ARBA" id="ARBA00035300"/>
    </source>
</evidence>
<evidence type="ECO:0000313" key="3">
    <source>
        <dbReference type="EMBL" id="KAJ6222424.1"/>
    </source>
</evidence>
<evidence type="ECO:0000313" key="4">
    <source>
        <dbReference type="Proteomes" id="UP001142055"/>
    </source>
</evidence>
<dbReference type="Pfam" id="PF15006">
    <property type="entry name" value="DUF4517"/>
    <property type="match status" value="1"/>
</dbReference>
<gene>
    <name evidence="3" type="ORF">RDWZM_000969</name>
</gene>
<dbReference type="PANTHER" id="PTHR13287:SF2">
    <property type="entry name" value="ADIPOSE-SECRETED SIGNALING PROTEIN"/>
    <property type="match status" value="1"/>
</dbReference>
<sequence>MDCEDTSRTNVDPQRQQQDHQQRVQFAESNQYGHNADIQVQVMNQCMIKVHLGFLQVRHRYEIEFSFECPESMENIFDLQTCSLPGHVRITELKATKSANTESYVHNVRAQLYAYKEKLFKEKIYLQSKSQRSQSLSFVFYGRVLGTGKGTPFLKQGIRSIGFELDEDDYASDMQAN</sequence>
<keyword evidence="4" id="KW-1185">Reference proteome</keyword>
<dbReference type="InterPro" id="IPR026794">
    <property type="entry name" value="ADISSP"/>
</dbReference>
<dbReference type="Proteomes" id="UP001142055">
    <property type="component" value="Chromosome 1"/>
</dbReference>
<organism evidence="3 4">
    <name type="scientific">Blomia tropicalis</name>
    <name type="common">Mite</name>
    <dbReference type="NCBI Taxonomy" id="40697"/>
    <lineage>
        <taxon>Eukaryota</taxon>
        <taxon>Metazoa</taxon>
        <taxon>Ecdysozoa</taxon>
        <taxon>Arthropoda</taxon>
        <taxon>Chelicerata</taxon>
        <taxon>Arachnida</taxon>
        <taxon>Acari</taxon>
        <taxon>Acariformes</taxon>
        <taxon>Sarcoptiformes</taxon>
        <taxon>Astigmata</taxon>
        <taxon>Glycyphagoidea</taxon>
        <taxon>Echimyopodidae</taxon>
        <taxon>Blomia</taxon>
    </lineage>
</organism>
<dbReference type="EMBL" id="JAPWDV010000001">
    <property type="protein sequence ID" value="KAJ6222424.1"/>
    <property type="molecule type" value="Genomic_DNA"/>
</dbReference>
<accession>A0A9Q0MBK0</accession>
<evidence type="ECO:0000256" key="1">
    <source>
        <dbReference type="ARBA" id="ARBA00035018"/>
    </source>
</evidence>
<comment type="similarity">
    <text evidence="1">Belongs to the ADISSP family.</text>
</comment>
<dbReference type="AlphaFoldDB" id="A0A9Q0MBK0"/>
<reference evidence="3" key="1">
    <citation type="submission" date="2022-12" db="EMBL/GenBank/DDBJ databases">
        <title>Genome assemblies of Blomia tropicalis.</title>
        <authorList>
            <person name="Cui Y."/>
        </authorList>
    </citation>
    <scope>NUCLEOTIDE SEQUENCE</scope>
    <source>
        <tissue evidence="3">Adult mites</tissue>
    </source>
</reference>
<dbReference type="PANTHER" id="PTHR13287">
    <property type="entry name" value="ADIPOSE-SECRETED SIGNALING PROTEIN"/>
    <property type="match status" value="1"/>
</dbReference>
<name>A0A9Q0MBK0_BLOTA</name>
<dbReference type="OMA" id="GVRCIGM"/>